<evidence type="ECO:0000259" key="1">
    <source>
        <dbReference type="Pfam" id="PF01494"/>
    </source>
</evidence>
<dbReference type="PANTHER" id="PTHR43876:SF7">
    <property type="entry name" value="UBIQUINONE BIOSYNTHESIS MONOOXYGENASE COQ6, MITOCHONDRIAL"/>
    <property type="match status" value="1"/>
</dbReference>
<dbReference type="SUPFAM" id="SSF51905">
    <property type="entry name" value="FAD/NAD(P)-binding domain"/>
    <property type="match status" value="1"/>
</dbReference>
<comment type="caution">
    <text evidence="2">The sequence shown here is derived from an EMBL/GenBank/DDBJ whole genome shotgun (WGS) entry which is preliminary data.</text>
</comment>
<reference evidence="2 3" key="1">
    <citation type="submission" date="2019-03" db="EMBL/GenBank/DDBJ databases">
        <title>Genomic Encyclopedia of Type Strains, Phase IV (KMG-IV): sequencing the most valuable type-strain genomes for metagenomic binning, comparative biology and taxonomic classification.</title>
        <authorList>
            <person name="Goeker M."/>
        </authorList>
    </citation>
    <scope>NUCLEOTIDE SEQUENCE [LARGE SCALE GENOMIC DNA]</scope>
    <source>
        <strain evidence="2 3">DSM 16998</strain>
    </source>
</reference>
<dbReference type="OrthoDB" id="9795712at2"/>
<dbReference type="PANTHER" id="PTHR43876">
    <property type="entry name" value="UBIQUINONE BIOSYNTHESIS MONOOXYGENASE COQ6, MITOCHONDRIAL"/>
    <property type="match status" value="1"/>
</dbReference>
<evidence type="ECO:0000313" key="2">
    <source>
        <dbReference type="EMBL" id="TDP63361.1"/>
    </source>
</evidence>
<evidence type="ECO:0000313" key="3">
    <source>
        <dbReference type="Proteomes" id="UP000295361"/>
    </source>
</evidence>
<dbReference type="InterPro" id="IPR002938">
    <property type="entry name" value="FAD-bd"/>
</dbReference>
<dbReference type="PRINTS" id="PR00420">
    <property type="entry name" value="RNGMNOXGNASE"/>
</dbReference>
<dbReference type="GO" id="GO:0071949">
    <property type="term" value="F:FAD binding"/>
    <property type="evidence" value="ECO:0007669"/>
    <property type="project" value="InterPro"/>
</dbReference>
<dbReference type="RefSeq" id="WP_133702529.1">
    <property type="nucleotide sequence ID" value="NZ_SNXS01000005.1"/>
</dbReference>
<dbReference type="Proteomes" id="UP000295361">
    <property type="component" value="Unassembled WGS sequence"/>
</dbReference>
<name>A0A4R6QJS7_9BURK</name>
<protein>
    <submittedName>
        <fullName evidence="2">2-polyprenyl-6-methoxyphenol hydroxylase-like FAD-dependent oxidoreductase</fullName>
    </submittedName>
</protein>
<keyword evidence="3" id="KW-1185">Reference proteome</keyword>
<gene>
    <name evidence="2" type="ORF">DES47_105366</name>
</gene>
<dbReference type="EMBL" id="SNXS01000005">
    <property type="protein sequence ID" value="TDP63361.1"/>
    <property type="molecule type" value="Genomic_DNA"/>
</dbReference>
<dbReference type="Gene3D" id="3.50.50.60">
    <property type="entry name" value="FAD/NAD(P)-binding domain"/>
    <property type="match status" value="1"/>
</dbReference>
<proteinExistence type="predicted"/>
<dbReference type="InterPro" id="IPR036188">
    <property type="entry name" value="FAD/NAD-bd_sf"/>
</dbReference>
<dbReference type="InterPro" id="IPR051205">
    <property type="entry name" value="UbiH/COQ6_monooxygenase"/>
</dbReference>
<dbReference type="Pfam" id="PF01494">
    <property type="entry name" value="FAD_binding_3"/>
    <property type="match status" value="1"/>
</dbReference>
<organism evidence="2 3">
    <name type="scientific">Roseateles toxinivorans</name>
    <dbReference type="NCBI Taxonomy" id="270368"/>
    <lineage>
        <taxon>Bacteria</taxon>
        <taxon>Pseudomonadati</taxon>
        <taxon>Pseudomonadota</taxon>
        <taxon>Betaproteobacteria</taxon>
        <taxon>Burkholderiales</taxon>
        <taxon>Sphaerotilaceae</taxon>
        <taxon>Roseateles</taxon>
    </lineage>
</organism>
<dbReference type="AlphaFoldDB" id="A0A4R6QJS7"/>
<sequence>MDTAAAAIRRDVIVVGAGLAGSAAATVLARRGLSVAVIDPYAEFPPLFRAEKIEPDQAALLQSLGLFEKVRERTRIIREIIHGRGGRVLYRRKIEQFGISYCDTVNQVRAQIPEEVEFKVGRVETLTPDAEHPQVVLADGTVYEGRLVIVASGMNGRLPEQLGAQKNMVHDELSMVFGFMLERSDGEPFPFESVTYRPDPKASRVDYLTLFLMGQMMRVNVFAYWPARDATTRELLNNPTATLARLVPGLDKVIGAYVVKGKVEPFRIDLYRMQDCARPGMVLIGDAYQSVCPSTGMGQSKVLTDVDVLCNEFVPKWLAAARLPGEEIAAFYAHPRKAEVDDQALSRALSTRQCVVSDALQWRVRRMVRAWRFAHGV</sequence>
<dbReference type="InParanoid" id="A0A4R6QJS7"/>
<feature type="domain" description="FAD-binding" evidence="1">
    <location>
        <begin position="11"/>
        <end position="309"/>
    </location>
</feature>
<accession>A0A4R6QJS7</accession>